<dbReference type="Gene3D" id="3.90.1300.10">
    <property type="entry name" value="Amidase signature (AS) domain"/>
    <property type="match status" value="1"/>
</dbReference>
<gene>
    <name evidence="3" type="ORF">GXW71_06920</name>
</gene>
<dbReference type="SUPFAM" id="SSF75304">
    <property type="entry name" value="Amidase signature (AS) enzymes"/>
    <property type="match status" value="1"/>
</dbReference>
<evidence type="ECO:0000313" key="3">
    <source>
        <dbReference type="EMBL" id="MBR0664086.1"/>
    </source>
</evidence>
<feature type="region of interest" description="Disordered" evidence="1">
    <location>
        <begin position="125"/>
        <end position="147"/>
    </location>
</feature>
<keyword evidence="4" id="KW-1185">Reference proteome</keyword>
<evidence type="ECO:0000259" key="2">
    <source>
        <dbReference type="Pfam" id="PF01425"/>
    </source>
</evidence>
<comment type="caution">
    <text evidence="3">The sequence shown here is derived from an EMBL/GenBank/DDBJ whole genome shotgun (WGS) entry which is preliminary data.</text>
</comment>
<dbReference type="Proteomes" id="UP001196870">
    <property type="component" value="Unassembled WGS sequence"/>
</dbReference>
<sequence>MTSPTSLSVAEAVRRVRAGTLTATALAEAYLDRIAADEPRIRAFAWLDPALVRRQATAIDAGTKLGALAGIPFAIKDVIDTADQPSQYGSPIWAGWRPRSDAAAVAAARKAGAVIIGKTVTTEFATRHPGPTANPHNTAHTPGGSSSGSAAGVAAGFFPLAFGTQTSGSIIRPAAFCGVTGFKPSYGTLHRAGMKVMSESLDTIGVMARDVADCALAMAALTGLDHGDPTAKPGRAPRLALILEPAAADAAPETLALIDRAANSCRRAGAVVEAVRLPEVVLAGYAAHPAVMNGESAEALGWELAHARAQISPTLRDRMDEGRAQPAAALIAGRRAFAAARAAFPAAIEGYDAVLTASAPGEAPEGLGWTGDPAFNWLWTLLHGPCVTVPAGTGPKRLPLGLQIVGRIGEDRETLAWAEWVRQAVAG</sequence>
<dbReference type="Pfam" id="PF01425">
    <property type="entry name" value="Amidase"/>
    <property type="match status" value="1"/>
</dbReference>
<dbReference type="RefSeq" id="WP_211851679.1">
    <property type="nucleotide sequence ID" value="NZ_JAAGBB010000006.1"/>
</dbReference>
<feature type="domain" description="Amidase" evidence="2">
    <location>
        <begin position="26"/>
        <end position="415"/>
    </location>
</feature>
<dbReference type="InterPro" id="IPR023631">
    <property type="entry name" value="Amidase_dom"/>
</dbReference>
<protein>
    <submittedName>
        <fullName evidence="3">Amidase</fullName>
    </submittedName>
</protein>
<dbReference type="InterPro" id="IPR036928">
    <property type="entry name" value="AS_sf"/>
</dbReference>
<dbReference type="PANTHER" id="PTHR11895:SF151">
    <property type="entry name" value="GLUTAMYL-TRNA(GLN) AMIDOTRANSFERASE SUBUNIT A"/>
    <property type="match status" value="1"/>
</dbReference>
<organism evidence="3 4">
    <name type="scientific">Plastoroseomonas hellenica</name>
    <dbReference type="NCBI Taxonomy" id="2687306"/>
    <lineage>
        <taxon>Bacteria</taxon>
        <taxon>Pseudomonadati</taxon>
        <taxon>Pseudomonadota</taxon>
        <taxon>Alphaproteobacteria</taxon>
        <taxon>Acetobacterales</taxon>
        <taxon>Acetobacteraceae</taxon>
        <taxon>Plastoroseomonas</taxon>
    </lineage>
</organism>
<reference evidence="4" key="1">
    <citation type="journal article" date="2021" name="Syst. Appl. Microbiol.">
        <title>Roseomonas hellenica sp. nov., isolated from roots of wild-growing Alkanna tinctoria.</title>
        <authorList>
            <person name="Rat A."/>
            <person name="Naranjo H.D."/>
            <person name="Lebbe L."/>
            <person name="Cnockaert M."/>
            <person name="Krigas N."/>
            <person name="Grigoriadou K."/>
            <person name="Maloupa E."/>
            <person name="Willems A."/>
        </authorList>
    </citation>
    <scope>NUCLEOTIDE SEQUENCE [LARGE SCALE GENOMIC DNA]</scope>
    <source>
        <strain evidence="4">LMG 31523</strain>
    </source>
</reference>
<evidence type="ECO:0000256" key="1">
    <source>
        <dbReference type="SAM" id="MobiDB-lite"/>
    </source>
</evidence>
<dbReference type="InterPro" id="IPR000120">
    <property type="entry name" value="Amidase"/>
</dbReference>
<evidence type="ECO:0000313" key="4">
    <source>
        <dbReference type="Proteomes" id="UP001196870"/>
    </source>
</evidence>
<name>A0ABS5EUV7_9PROT</name>
<accession>A0ABS5EUV7</accession>
<dbReference type="EMBL" id="JAAGBB010000006">
    <property type="protein sequence ID" value="MBR0664086.1"/>
    <property type="molecule type" value="Genomic_DNA"/>
</dbReference>
<dbReference type="PANTHER" id="PTHR11895">
    <property type="entry name" value="TRANSAMIDASE"/>
    <property type="match status" value="1"/>
</dbReference>
<proteinExistence type="predicted"/>